<dbReference type="Pfam" id="PF01850">
    <property type="entry name" value="PIN"/>
    <property type="match status" value="1"/>
</dbReference>
<evidence type="ECO:0000259" key="1">
    <source>
        <dbReference type="Pfam" id="PF01850"/>
    </source>
</evidence>
<dbReference type="Proteomes" id="UP000474802">
    <property type="component" value="Unassembled WGS sequence"/>
</dbReference>
<comment type="caution">
    <text evidence="2">The sequence shown here is derived from an EMBL/GenBank/DDBJ whole genome shotgun (WGS) entry which is preliminary data.</text>
</comment>
<name>A0A6M1SMJ5_9HYPH</name>
<dbReference type="InterPro" id="IPR029060">
    <property type="entry name" value="PIN-like_dom_sf"/>
</dbReference>
<feature type="domain" description="PIN" evidence="1">
    <location>
        <begin position="5"/>
        <end position="131"/>
    </location>
</feature>
<protein>
    <submittedName>
        <fullName evidence="2">Type II toxin-antitoxin system VapC family toxin</fullName>
    </submittedName>
</protein>
<dbReference type="RefSeq" id="WP_164534564.1">
    <property type="nucleotide sequence ID" value="NZ_JAALFG010000002.1"/>
</dbReference>
<dbReference type="AlphaFoldDB" id="A0A6M1SMJ5"/>
<reference evidence="2 3" key="1">
    <citation type="submission" date="2020-02" db="EMBL/GenBank/DDBJ databases">
        <authorList>
            <person name="Khan S.A."/>
            <person name="Jeon C.O."/>
            <person name="Chun B.H."/>
        </authorList>
    </citation>
    <scope>NUCLEOTIDE SEQUENCE [LARGE SCALE GENOMIC DNA]</scope>
    <source>
        <strain evidence="2 3">H239</strain>
    </source>
</reference>
<proteinExistence type="predicted"/>
<evidence type="ECO:0000313" key="3">
    <source>
        <dbReference type="Proteomes" id="UP000474802"/>
    </source>
</evidence>
<dbReference type="Gene3D" id="3.40.50.1010">
    <property type="entry name" value="5'-nuclease"/>
    <property type="match status" value="1"/>
</dbReference>
<dbReference type="CDD" id="cd09854">
    <property type="entry name" value="PIN_VapC-like"/>
    <property type="match status" value="1"/>
</dbReference>
<sequence>MPLHIYLDTNIIIRMFEARDHDDVAKYLLDVLIASNASARSSIVTSQLALAEVLVHPIRDGNQERQEDYLWLLGEHNAWIDTVPIQASILIEAARLRATSKLKLPDAIHLATATLYQCEIFLTEDLDFRAATNIDVVRPDQDGLAQLSARLEFR</sequence>
<reference evidence="2 3" key="2">
    <citation type="submission" date="2020-03" db="EMBL/GenBank/DDBJ databases">
        <title>Devosia chinhatensis sp. nov., isolated from a hexachlorocyclohexane (HCH) dump site in India.</title>
        <authorList>
            <person name="Kumar M."/>
            <person name="Lal R."/>
        </authorList>
    </citation>
    <scope>NUCLEOTIDE SEQUENCE [LARGE SCALE GENOMIC DNA]</scope>
    <source>
        <strain evidence="2 3">H239</strain>
    </source>
</reference>
<evidence type="ECO:0000313" key="2">
    <source>
        <dbReference type="EMBL" id="NGP18350.1"/>
    </source>
</evidence>
<dbReference type="InterPro" id="IPR002716">
    <property type="entry name" value="PIN_dom"/>
</dbReference>
<dbReference type="SUPFAM" id="SSF88723">
    <property type="entry name" value="PIN domain-like"/>
    <property type="match status" value="1"/>
</dbReference>
<dbReference type="EMBL" id="JAALFG010000002">
    <property type="protein sequence ID" value="NGP18350.1"/>
    <property type="molecule type" value="Genomic_DNA"/>
</dbReference>
<gene>
    <name evidence="2" type="ORF">G5575_12405</name>
</gene>
<accession>A0A6M1SMJ5</accession>
<keyword evidence="3" id="KW-1185">Reference proteome</keyword>
<organism evidence="2 3">
    <name type="scientific">Devosia aurantiaca</name>
    <dbReference type="NCBI Taxonomy" id="2714858"/>
    <lineage>
        <taxon>Bacteria</taxon>
        <taxon>Pseudomonadati</taxon>
        <taxon>Pseudomonadota</taxon>
        <taxon>Alphaproteobacteria</taxon>
        <taxon>Hyphomicrobiales</taxon>
        <taxon>Devosiaceae</taxon>
        <taxon>Devosia</taxon>
    </lineage>
</organism>